<sequence>MSLCKPYNVVWEEHSSEEPFETSEGRANEGRKESRRRDCHFPSIRFVSAREELSSFLFSSNRMGNTPSDSAFSSPGDIWDIWTKDDEEDARLLERAREAAGGNDTTGLSVTGADGVTGAVTGTGADATGVTGVTGETTTGAPVAKHNWAASNTKASGGKDATTGKDETTGTGNVGKVEETGGSGVCVAGTTVGGKGDTTTGADNCVAGLTAAGLKGGDATNKELALGDNGTAEPGTQAGTAPAPVSAAKGAAAPKPELSAEMREAMAMDPPFALDFCGLVPDPDGLYEDYIPDPRIKESRLTPEEKTKFLGLLDQIFHPDTVLGVRVWFDPNDVVEVVTKVIPYLESEPMLIEDLPFDITIVADLHGQLYDLDLVFKAEERDGKKGWENMKFLFLGDYVDRGRQSLEIVMALYCIKMLYPDQVFLLRGNHEFMHTNQKGGFMFDFYDRYVDEEWPAIYFKVNESFCYLSSAAIVGDSYFCAHGGISVQAFTRRHLLAIKKPIIDSKSDMLIHDVSWSDPALGLQGSTFNGQRMCSSYFGLDELSFALYNMNCTTLFRGHSIMNYGFELIGGLCVSLFTATGSRNFNDGAVAIIDANGHVSFRIIVCSPEPTWHRRSTRVKNRSRRAKDERMREGGETTVRLLICPFDSSSLVKSSRLTSLHSPSSNRMGNTPSDSSSSSGDMWDIWTRDDEEDARLLARAAAGGNETTGLGVTGAVTGTGADATGVTGVTGETTTGAPVAKHNWAASNTNASGGKDVTTGKDETTGTGNVGQVDSTRSGAGKGETTGDSGVCTAGKTGEYAAAKPEKRNFGFTSVQPKRDKTGCTTEGNAGSAPNGDLPKKPAPVVVVRDENVEAIEPDLDQCGLGPDPEGRMVEAPLDPRIKESRLTPVEKTRCFEILHEIFLPFSVSGKRVPFLPIDVLDIMTMVIPYLESEPMLIDDVPFDITIVADLHGQLYDLDRVFKDDAKDGKPGWECQKYLFLGNYVDRGRQSLEIVMALYCIKMLYPDRIFLLRGNHEFFHTNATNGFILELHDRYCEETRDQLFFKANESFCYLSTAAIVGNTYFCAHAGISPQAFTRRQMISVRKPIIDSREDILLHDMVWADIAKGLRGTTFNGKRRSSIYFGLDELALALDNVGCCGLFRGHTYNMGAVAILDKEGKVNFRTYECDPNYVAWVNELRRLDGACLGSMQRDDETTVMDDNGEGTPTLMQ</sequence>
<dbReference type="InterPro" id="IPR004843">
    <property type="entry name" value="Calcineurin-like_PHP"/>
</dbReference>
<dbReference type="GO" id="GO:0005737">
    <property type="term" value="C:cytoplasm"/>
    <property type="evidence" value="ECO:0000318"/>
    <property type="project" value="GO_Central"/>
</dbReference>
<evidence type="ECO:0000256" key="2">
    <source>
        <dbReference type="SAM" id="MobiDB-lite"/>
    </source>
</evidence>
<evidence type="ECO:0000256" key="1">
    <source>
        <dbReference type="RuleBase" id="RU004273"/>
    </source>
</evidence>
<evidence type="ECO:0000313" key="3">
    <source>
        <dbReference type="EnsemblMetazoa" id="PPA38006.1"/>
    </source>
</evidence>
<dbReference type="Proteomes" id="UP000005239">
    <property type="component" value="Unassembled WGS sequence"/>
</dbReference>
<comment type="similarity">
    <text evidence="1">Belongs to the PPP phosphatase family.</text>
</comment>
<dbReference type="GO" id="GO:0005634">
    <property type="term" value="C:nucleus"/>
    <property type="evidence" value="ECO:0000318"/>
    <property type="project" value="GO_Central"/>
</dbReference>
<dbReference type="PROSITE" id="PS00125">
    <property type="entry name" value="SER_THR_PHOSPHATASE"/>
    <property type="match status" value="2"/>
</dbReference>
<dbReference type="Pfam" id="PF00149">
    <property type="entry name" value="Metallophos"/>
    <property type="match status" value="2"/>
</dbReference>
<dbReference type="Gene3D" id="3.60.21.10">
    <property type="match status" value="2"/>
</dbReference>
<feature type="compositionally biased region" description="Low complexity" evidence="2">
    <location>
        <begin position="241"/>
        <end position="256"/>
    </location>
</feature>
<dbReference type="PRINTS" id="PR00114">
    <property type="entry name" value="STPHPHTASE"/>
</dbReference>
<feature type="region of interest" description="Disordered" evidence="2">
    <location>
        <begin position="655"/>
        <end position="684"/>
    </location>
</feature>
<dbReference type="FunFam" id="3.60.21.10:FF:000165">
    <property type="entry name" value="Serine/threonine-protein phosphatase"/>
    <property type="match status" value="1"/>
</dbReference>
<dbReference type="PANTHER" id="PTHR11668:SF491">
    <property type="entry name" value="SERINE_THREONINE-PROTEIN PHOSPHATASE"/>
    <property type="match status" value="1"/>
</dbReference>
<feature type="region of interest" description="Disordered" evidence="2">
    <location>
        <begin position="225"/>
        <end position="256"/>
    </location>
</feature>
<dbReference type="SMART" id="SM00156">
    <property type="entry name" value="PP2Ac"/>
    <property type="match status" value="2"/>
</dbReference>
<feature type="region of interest" description="Disordered" evidence="2">
    <location>
        <begin position="149"/>
        <end position="176"/>
    </location>
</feature>
<dbReference type="InterPro" id="IPR006186">
    <property type="entry name" value="Ser/Thr-sp_prot-phosphatase"/>
</dbReference>
<accession>A0A8R1USY2</accession>
<protein>
    <recommendedName>
        <fullName evidence="1">Serine/threonine-protein phosphatase</fullName>
        <ecNumber evidence="1">3.1.3.16</ecNumber>
    </recommendedName>
</protein>
<feature type="region of interest" description="Disordered" evidence="2">
    <location>
        <begin position="812"/>
        <end position="841"/>
    </location>
</feature>
<dbReference type="InterPro" id="IPR029052">
    <property type="entry name" value="Metallo-depent_PP-like"/>
</dbReference>
<reference evidence="4" key="1">
    <citation type="journal article" date="2008" name="Nat. Genet.">
        <title>The Pristionchus pacificus genome provides a unique perspective on nematode lifestyle and parasitism.</title>
        <authorList>
            <person name="Dieterich C."/>
            <person name="Clifton S.W."/>
            <person name="Schuster L.N."/>
            <person name="Chinwalla A."/>
            <person name="Delehaunty K."/>
            <person name="Dinkelacker I."/>
            <person name="Fulton L."/>
            <person name="Fulton R."/>
            <person name="Godfrey J."/>
            <person name="Minx P."/>
            <person name="Mitreva M."/>
            <person name="Roeseler W."/>
            <person name="Tian H."/>
            <person name="Witte H."/>
            <person name="Yang S.P."/>
            <person name="Wilson R.K."/>
            <person name="Sommer R.J."/>
        </authorList>
    </citation>
    <scope>NUCLEOTIDE SEQUENCE [LARGE SCALE GENOMIC DNA]</scope>
    <source>
        <strain evidence="4">PS312</strain>
    </source>
</reference>
<comment type="catalytic activity">
    <reaction evidence="1">
        <text>O-phospho-L-threonyl-[protein] + H2O = L-threonyl-[protein] + phosphate</text>
        <dbReference type="Rhea" id="RHEA:47004"/>
        <dbReference type="Rhea" id="RHEA-COMP:11060"/>
        <dbReference type="Rhea" id="RHEA-COMP:11605"/>
        <dbReference type="ChEBI" id="CHEBI:15377"/>
        <dbReference type="ChEBI" id="CHEBI:30013"/>
        <dbReference type="ChEBI" id="CHEBI:43474"/>
        <dbReference type="ChEBI" id="CHEBI:61977"/>
        <dbReference type="EC" id="3.1.3.16"/>
    </reaction>
</comment>
<dbReference type="AlphaFoldDB" id="A0A2A6CHG5"/>
<reference evidence="3" key="2">
    <citation type="submission" date="2022-06" db="UniProtKB">
        <authorList>
            <consortium name="EnsemblMetazoa"/>
        </authorList>
    </citation>
    <scope>IDENTIFICATION</scope>
    <source>
        <strain evidence="3">PS312</strain>
    </source>
</reference>
<keyword evidence="1" id="KW-0378">Hydrolase</keyword>
<dbReference type="InterPro" id="IPR050341">
    <property type="entry name" value="PP1_catalytic_subunit"/>
</dbReference>
<name>A0A2A6CHG5_PRIPA</name>
<feature type="region of interest" description="Disordered" evidence="2">
    <location>
        <begin position="14"/>
        <end position="36"/>
    </location>
</feature>
<feature type="compositionally biased region" description="Polar residues" evidence="2">
    <location>
        <begin position="765"/>
        <end position="778"/>
    </location>
</feature>
<dbReference type="SUPFAM" id="SSF56300">
    <property type="entry name" value="Metallo-dependent phosphatases"/>
    <property type="match status" value="2"/>
</dbReference>
<dbReference type="PANTHER" id="PTHR11668">
    <property type="entry name" value="SERINE/THREONINE PROTEIN PHOSPHATASE"/>
    <property type="match status" value="1"/>
</dbReference>
<gene>
    <name evidence="3" type="primary">WBGene00276375</name>
</gene>
<organism evidence="3 4">
    <name type="scientific">Pristionchus pacificus</name>
    <name type="common">Parasitic nematode worm</name>
    <dbReference type="NCBI Taxonomy" id="54126"/>
    <lineage>
        <taxon>Eukaryota</taxon>
        <taxon>Metazoa</taxon>
        <taxon>Ecdysozoa</taxon>
        <taxon>Nematoda</taxon>
        <taxon>Chromadorea</taxon>
        <taxon>Rhabditida</taxon>
        <taxon>Rhabditina</taxon>
        <taxon>Diplogasteromorpha</taxon>
        <taxon>Diplogasteroidea</taxon>
        <taxon>Neodiplogasteridae</taxon>
        <taxon>Pristionchus</taxon>
    </lineage>
</organism>
<dbReference type="GO" id="GO:0004722">
    <property type="term" value="F:protein serine/threonine phosphatase activity"/>
    <property type="evidence" value="ECO:0000318"/>
    <property type="project" value="GO_Central"/>
</dbReference>
<feature type="region of interest" description="Disordered" evidence="2">
    <location>
        <begin position="746"/>
        <end position="787"/>
    </location>
</feature>
<dbReference type="EnsemblMetazoa" id="PPA38006.1">
    <property type="protein sequence ID" value="PPA38006.1"/>
    <property type="gene ID" value="WBGene00276375"/>
</dbReference>
<accession>A0A2A6CHG5</accession>
<keyword evidence="4" id="KW-1185">Reference proteome</keyword>
<dbReference type="CDD" id="cd00144">
    <property type="entry name" value="MPP_PPP_family"/>
    <property type="match status" value="2"/>
</dbReference>
<dbReference type="EC" id="3.1.3.16" evidence="1"/>
<evidence type="ECO:0000313" key="4">
    <source>
        <dbReference type="Proteomes" id="UP000005239"/>
    </source>
</evidence>
<proteinExistence type="inferred from homology"/>
<feature type="compositionally biased region" description="Low complexity" evidence="2">
    <location>
        <begin position="655"/>
        <end position="665"/>
    </location>
</feature>
<feature type="region of interest" description="Disordered" evidence="2">
    <location>
        <begin position="705"/>
        <end position="726"/>
    </location>
</feature>